<feature type="repeat" description="PPR" evidence="2">
    <location>
        <begin position="414"/>
        <end position="448"/>
    </location>
</feature>
<feature type="repeat" description="PPR" evidence="2">
    <location>
        <begin position="153"/>
        <end position="187"/>
    </location>
</feature>
<keyword evidence="4" id="KW-1185">Reference proteome</keyword>
<dbReference type="Pfam" id="PF20431">
    <property type="entry name" value="E_motif"/>
    <property type="match status" value="1"/>
</dbReference>
<feature type="repeat" description="PPR" evidence="2">
    <location>
        <begin position="484"/>
        <end position="514"/>
    </location>
</feature>
<dbReference type="InterPro" id="IPR046848">
    <property type="entry name" value="E_motif"/>
</dbReference>
<dbReference type="PROSITE" id="PS51375">
    <property type="entry name" value="PPR"/>
    <property type="match status" value="7"/>
</dbReference>
<dbReference type="NCBIfam" id="TIGR00756">
    <property type="entry name" value="PPR"/>
    <property type="match status" value="11"/>
</dbReference>
<dbReference type="Pfam" id="PF01535">
    <property type="entry name" value="PPR"/>
    <property type="match status" value="7"/>
</dbReference>
<feature type="repeat" description="PPR" evidence="2">
    <location>
        <begin position="215"/>
        <end position="249"/>
    </location>
</feature>
<dbReference type="Pfam" id="PF13041">
    <property type="entry name" value="PPR_2"/>
    <property type="match status" value="3"/>
</dbReference>
<dbReference type="Gene3D" id="1.25.40.10">
    <property type="entry name" value="Tetratricopeptide repeat domain"/>
    <property type="match status" value="5"/>
</dbReference>
<keyword evidence="1" id="KW-0677">Repeat</keyword>
<reference evidence="3 4" key="1">
    <citation type="submission" date="2024-01" db="EMBL/GenBank/DDBJ databases">
        <title>Genome assemblies of Stephania.</title>
        <authorList>
            <person name="Yang L."/>
        </authorList>
    </citation>
    <scope>NUCLEOTIDE SEQUENCE [LARGE SCALE GENOMIC DNA]</scope>
    <source>
        <strain evidence="3">YNDBR</strain>
        <tissue evidence="3">Leaf</tissue>
    </source>
</reference>
<proteinExistence type="predicted"/>
<feature type="repeat" description="PPR" evidence="2">
    <location>
        <begin position="91"/>
        <end position="125"/>
    </location>
</feature>
<gene>
    <name evidence="3" type="ORF">Syun_022498</name>
</gene>
<dbReference type="GO" id="GO:0003723">
    <property type="term" value="F:RNA binding"/>
    <property type="evidence" value="ECO:0007669"/>
    <property type="project" value="InterPro"/>
</dbReference>
<dbReference type="InterPro" id="IPR046960">
    <property type="entry name" value="PPR_At4g14850-like_plant"/>
</dbReference>
<sequence length="724" mass="81313">MPISNLHELNPIFFGTRCRCIGSTFRRHPVRILAVWRHGSCGYDAGEVFDEMPHRGKHGSVVVWTKLLSKYVRDGFVDEARELFELMPARNVVTYNAMLSGYVHYGRIVDACRLFDEMPERNVVSWTSMLNGLLNAGRVDDAKMLFECMPDRNVVSWNSMISGLIRNGELVEGRGLFDAMRGRNRVSWNIMISGYAESCRMEEARALFDAMTEPDVVTWTSLISGYCRVCDVEEGYEMFLKMPERNVVSWTAMISGFTWNGFYEEALLLFLEMKKYHNMRPNVETYISVVYACTGLGFHLIGKQVHAYLIVNGLDCDDYDGRLTKGLIHMYCEFGIMDFAHFMFTKNSNRCDIQSSNSMVSGFVRIGNLESAQQVFEMIPCKDQISWTSLITGYFNVGNVKEACCLFDKIPVRDSVVWTVMISGHVQNELFSEAMFLFSDMRVRDASPLNSTYSALLGAAGATANLVLGKQFHCLLIKANPNMDIILENSMISMYAKCGEIDGARSVFSRMMFRDLVTWNTMIMSFSYHGLAEEALDTFHAMQEAGSQPNSLTYLGVLLACSHAGKVDQAWELFNFMNSNYSTQPGIEHYVCMVDLLGRAGKVKEAEDFVMKLPFKPGIAIWGSLLGGCSIGELNVCIANNAAKQVLQLDPTNAPAHVLMCNIYAATGQRRKEGMLRKEMAVKGVKKVPGCSWIILKGTSHVFLSGDRSHPKAGDIFHLLCGDY</sequence>
<evidence type="ECO:0000256" key="1">
    <source>
        <dbReference type="ARBA" id="ARBA00022737"/>
    </source>
</evidence>
<dbReference type="InterPro" id="IPR011990">
    <property type="entry name" value="TPR-like_helical_dom_sf"/>
</dbReference>
<dbReference type="AlphaFoldDB" id="A0AAP0FEB7"/>
<dbReference type="GO" id="GO:0009451">
    <property type="term" value="P:RNA modification"/>
    <property type="evidence" value="ECO:0007669"/>
    <property type="project" value="InterPro"/>
</dbReference>
<dbReference type="FunFam" id="1.25.40.10:FF:000090">
    <property type="entry name" value="Pentatricopeptide repeat-containing protein, chloroplastic"/>
    <property type="match status" value="1"/>
</dbReference>
<feature type="repeat" description="PPR" evidence="2">
    <location>
        <begin position="515"/>
        <end position="549"/>
    </location>
</feature>
<dbReference type="Proteomes" id="UP001420932">
    <property type="component" value="Unassembled WGS sequence"/>
</dbReference>
<evidence type="ECO:0000256" key="2">
    <source>
        <dbReference type="PROSITE-ProRule" id="PRU00708"/>
    </source>
</evidence>
<dbReference type="EMBL" id="JBBNAF010000010">
    <property type="protein sequence ID" value="KAK9106487.1"/>
    <property type="molecule type" value="Genomic_DNA"/>
</dbReference>
<dbReference type="InterPro" id="IPR002885">
    <property type="entry name" value="PPR_rpt"/>
</dbReference>
<protein>
    <recommendedName>
        <fullName evidence="5">Pentatricopeptide repeat-containing protein</fullName>
    </recommendedName>
</protein>
<feature type="repeat" description="PPR" evidence="2">
    <location>
        <begin position="60"/>
        <end position="90"/>
    </location>
</feature>
<evidence type="ECO:0000313" key="3">
    <source>
        <dbReference type="EMBL" id="KAK9106487.1"/>
    </source>
</evidence>
<evidence type="ECO:0000313" key="4">
    <source>
        <dbReference type="Proteomes" id="UP001420932"/>
    </source>
</evidence>
<organism evidence="3 4">
    <name type="scientific">Stephania yunnanensis</name>
    <dbReference type="NCBI Taxonomy" id="152371"/>
    <lineage>
        <taxon>Eukaryota</taxon>
        <taxon>Viridiplantae</taxon>
        <taxon>Streptophyta</taxon>
        <taxon>Embryophyta</taxon>
        <taxon>Tracheophyta</taxon>
        <taxon>Spermatophyta</taxon>
        <taxon>Magnoliopsida</taxon>
        <taxon>Ranunculales</taxon>
        <taxon>Menispermaceae</taxon>
        <taxon>Menispermoideae</taxon>
        <taxon>Cissampelideae</taxon>
        <taxon>Stephania</taxon>
    </lineage>
</organism>
<name>A0AAP0FEB7_9MAGN</name>
<dbReference type="Pfam" id="PF12854">
    <property type="entry name" value="PPR_1"/>
    <property type="match status" value="1"/>
</dbReference>
<dbReference type="PANTHER" id="PTHR47926">
    <property type="entry name" value="PENTATRICOPEPTIDE REPEAT-CONTAINING PROTEIN"/>
    <property type="match status" value="1"/>
</dbReference>
<comment type="caution">
    <text evidence="3">The sequence shown here is derived from an EMBL/GenBank/DDBJ whole genome shotgun (WGS) entry which is preliminary data.</text>
</comment>
<dbReference type="SUPFAM" id="SSF48452">
    <property type="entry name" value="TPR-like"/>
    <property type="match status" value="1"/>
</dbReference>
<evidence type="ECO:0008006" key="5">
    <source>
        <dbReference type="Google" id="ProtNLM"/>
    </source>
</evidence>
<dbReference type="PANTHER" id="PTHR47926:SF404">
    <property type="entry name" value="(PPR) REPEAT-CONTAINING PROTEIN, PUTATIVE-RELATED"/>
    <property type="match status" value="1"/>
</dbReference>
<dbReference type="FunFam" id="1.25.40.10:FF:001543">
    <property type="entry name" value="Pentatricopeptide repeat-containing protein At1g32415, mitochondrial"/>
    <property type="match status" value="1"/>
</dbReference>
<accession>A0AAP0FEB7</accession>